<keyword evidence="1" id="KW-0547">Nucleotide-binding</keyword>
<dbReference type="InterPro" id="IPR011009">
    <property type="entry name" value="Kinase-like_dom_sf"/>
</dbReference>
<dbReference type="Gene3D" id="1.10.510.10">
    <property type="entry name" value="Transferase(Phosphotransferase) domain 1"/>
    <property type="match status" value="1"/>
</dbReference>
<dbReference type="InterPro" id="IPR000719">
    <property type="entry name" value="Prot_kinase_dom"/>
</dbReference>
<dbReference type="EMBL" id="HBFL01003746">
    <property type="protein sequence ID" value="CAD8762643.1"/>
    <property type="molecule type" value="Transcribed_RNA"/>
</dbReference>
<dbReference type="GO" id="GO:0035556">
    <property type="term" value="P:intracellular signal transduction"/>
    <property type="evidence" value="ECO:0007669"/>
    <property type="project" value="TreeGrafter"/>
</dbReference>
<dbReference type="SUPFAM" id="SSF56112">
    <property type="entry name" value="Protein kinase-like (PK-like)"/>
    <property type="match status" value="1"/>
</dbReference>
<dbReference type="PANTHER" id="PTHR24346">
    <property type="entry name" value="MAP/MICROTUBULE AFFINITY-REGULATING KINASE"/>
    <property type="match status" value="1"/>
</dbReference>
<proteinExistence type="predicted"/>
<reference evidence="5" key="1">
    <citation type="submission" date="2021-01" db="EMBL/GenBank/DDBJ databases">
        <authorList>
            <person name="Corre E."/>
            <person name="Pelletier E."/>
            <person name="Niang G."/>
            <person name="Scheremetjew M."/>
            <person name="Finn R."/>
            <person name="Kale V."/>
            <person name="Holt S."/>
            <person name="Cochrane G."/>
            <person name="Meng A."/>
            <person name="Brown T."/>
            <person name="Cohen L."/>
        </authorList>
    </citation>
    <scope>NUCLEOTIDE SEQUENCE</scope>
    <source>
        <strain evidence="5">UNC1205</strain>
    </source>
</reference>
<accession>A0A7S0Y6E0</accession>
<dbReference type="AlphaFoldDB" id="A0A7S0Y6E0"/>
<feature type="compositionally biased region" description="Basic and acidic residues" evidence="3">
    <location>
        <begin position="479"/>
        <end position="503"/>
    </location>
</feature>
<dbReference type="Pfam" id="PF00069">
    <property type="entry name" value="Pkinase"/>
    <property type="match status" value="1"/>
</dbReference>
<name>A0A7S0Y6E0_9STRA</name>
<dbReference type="GO" id="GO:0005524">
    <property type="term" value="F:ATP binding"/>
    <property type="evidence" value="ECO:0007669"/>
    <property type="project" value="UniProtKB-KW"/>
</dbReference>
<dbReference type="GO" id="GO:0004674">
    <property type="term" value="F:protein serine/threonine kinase activity"/>
    <property type="evidence" value="ECO:0007669"/>
    <property type="project" value="TreeGrafter"/>
</dbReference>
<dbReference type="InterPro" id="IPR008266">
    <property type="entry name" value="Tyr_kinase_AS"/>
</dbReference>
<dbReference type="GO" id="GO:0005737">
    <property type="term" value="C:cytoplasm"/>
    <property type="evidence" value="ECO:0007669"/>
    <property type="project" value="TreeGrafter"/>
</dbReference>
<evidence type="ECO:0000259" key="4">
    <source>
        <dbReference type="PROSITE" id="PS50011"/>
    </source>
</evidence>
<evidence type="ECO:0000256" key="2">
    <source>
        <dbReference type="ARBA" id="ARBA00022840"/>
    </source>
</evidence>
<sequence length="503" mass="56554">MKHNMSGLWEQQELKSDADRMIEEYGEEEHDRHATLRYNDIASAGPPVRPLDFPAPVVHRGQRLDLRARDHKSGTVHNLKNVLLRYSKNNKKNSSGRSRPDTAYLMTKKISKTVYGSVYLCIVLKRIRHGYTPKLEDRQDDNEDDDEDDGPLVEWESTDDQAAIKISEWKKVHAMRGKHLEDPIKEIAAMQLFGKHHPHVIGASEVLQDDRCIYTVMPYLGGGDLYGRLMEFTGRTDEKGGVGTTGFDETSARIWLRQILQAVNLLQKKGVCHRDICLENIILDEDDNICLIDPGMSLRVPYTDSETGGVGDVSAGTSRRLMVAQGQGGKLMYAAPEIIAKKTAIDPFATDLWSVGVVLFIMIVGLAPFRWAHHTDNRFASISSGGLKNVVRGLGISISPEVCDLLQGFFWADNQKRLTLAEIMQHPWVQGRELIYRPLTLPNRTATKGFSFSSNSLKNKIRGKKLSSQSSHGSSRSIQSDKDSTHAESSHRRVRSLNHDVYR</sequence>
<protein>
    <recommendedName>
        <fullName evidence="4">Protein kinase domain-containing protein</fullName>
    </recommendedName>
</protein>
<dbReference type="PROSITE" id="PS50011">
    <property type="entry name" value="PROTEIN_KINASE_DOM"/>
    <property type="match status" value="1"/>
</dbReference>
<evidence type="ECO:0000313" key="5">
    <source>
        <dbReference type="EMBL" id="CAD8762643.1"/>
    </source>
</evidence>
<evidence type="ECO:0000256" key="1">
    <source>
        <dbReference type="ARBA" id="ARBA00022741"/>
    </source>
</evidence>
<feature type="domain" description="Protein kinase" evidence="4">
    <location>
        <begin position="104"/>
        <end position="429"/>
    </location>
</feature>
<evidence type="ECO:0000256" key="3">
    <source>
        <dbReference type="SAM" id="MobiDB-lite"/>
    </source>
</evidence>
<dbReference type="PANTHER" id="PTHR24346:SF30">
    <property type="entry name" value="MATERNAL EMBRYONIC LEUCINE ZIPPER KINASE"/>
    <property type="match status" value="1"/>
</dbReference>
<dbReference type="PROSITE" id="PS00109">
    <property type="entry name" value="PROTEIN_KINASE_TYR"/>
    <property type="match status" value="1"/>
</dbReference>
<organism evidence="5">
    <name type="scientific">Pseudo-nitzschia delicatissima</name>
    <dbReference type="NCBI Taxonomy" id="44447"/>
    <lineage>
        <taxon>Eukaryota</taxon>
        <taxon>Sar</taxon>
        <taxon>Stramenopiles</taxon>
        <taxon>Ochrophyta</taxon>
        <taxon>Bacillariophyta</taxon>
        <taxon>Bacillariophyceae</taxon>
        <taxon>Bacillariophycidae</taxon>
        <taxon>Bacillariales</taxon>
        <taxon>Bacillariaceae</taxon>
        <taxon>Pseudo-nitzschia</taxon>
    </lineage>
</organism>
<feature type="region of interest" description="Disordered" evidence="3">
    <location>
        <begin position="461"/>
        <end position="503"/>
    </location>
</feature>
<keyword evidence="2" id="KW-0067">ATP-binding</keyword>
<feature type="compositionally biased region" description="Low complexity" evidence="3">
    <location>
        <begin position="467"/>
        <end position="478"/>
    </location>
</feature>
<gene>
    <name evidence="5" type="ORF">PDEL1432_LOCUS2683</name>
</gene>